<organism evidence="1 2">
    <name type="scientific">Tanacetum coccineum</name>
    <dbReference type="NCBI Taxonomy" id="301880"/>
    <lineage>
        <taxon>Eukaryota</taxon>
        <taxon>Viridiplantae</taxon>
        <taxon>Streptophyta</taxon>
        <taxon>Embryophyta</taxon>
        <taxon>Tracheophyta</taxon>
        <taxon>Spermatophyta</taxon>
        <taxon>Magnoliopsida</taxon>
        <taxon>eudicotyledons</taxon>
        <taxon>Gunneridae</taxon>
        <taxon>Pentapetalae</taxon>
        <taxon>asterids</taxon>
        <taxon>campanulids</taxon>
        <taxon>Asterales</taxon>
        <taxon>Asteraceae</taxon>
        <taxon>Asteroideae</taxon>
        <taxon>Anthemideae</taxon>
        <taxon>Anthemidinae</taxon>
        <taxon>Tanacetum</taxon>
    </lineage>
</organism>
<proteinExistence type="predicted"/>
<sequence length="273" mass="31756">MEAAVEQCFVDKKYFDIQNKEVSLDNDRLLDHIICQDVINIVMYAAFVLANVLPADNKCLVIDNPKIKRLEQENDHLFELLLSQDILHICVNSLASHNDCREMQQGYIDEYNENLMLKAELVKKGQMVEKTIFNEVVLRCSRLENHNVNPELKLQHQKYNFLLNKPLNNQNAPEIPEFFKINEWQARLNAKDVSIANLRKHTESLKGKNVIEKDVRLNNPNVIAPEMFKLDLEPLAPRVLNNRDAHIDYIKHSREHVDTLREIVTPSNWVAAE</sequence>
<accession>A0ABQ4XSB9</accession>
<gene>
    <name evidence="1" type="ORF">Tco_0682521</name>
</gene>
<dbReference type="EMBL" id="BQNB010009755">
    <property type="protein sequence ID" value="GJS67956.1"/>
    <property type="molecule type" value="Genomic_DNA"/>
</dbReference>
<dbReference type="Proteomes" id="UP001151760">
    <property type="component" value="Unassembled WGS sequence"/>
</dbReference>
<name>A0ABQ4XSB9_9ASTR</name>
<protein>
    <submittedName>
        <fullName evidence="1">Uncharacterized protein</fullName>
    </submittedName>
</protein>
<keyword evidence="2" id="KW-1185">Reference proteome</keyword>
<reference evidence="1" key="1">
    <citation type="journal article" date="2022" name="Int. J. Mol. Sci.">
        <title>Draft Genome of Tanacetum Coccineum: Genomic Comparison of Closely Related Tanacetum-Family Plants.</title>
        <authorList>
            <person name="Yamashiro T."/>
            <person name="Shiraishi A."/>
            <person name="Nakayama K."/>
            <person name="Satake H."/>
        </authorList>
    </citation>
    <scope>NUCLEOTIDE SEQUENCE</scope>
</reference>
<comment type="caution">
    <text evidence="1">The sequence shown here is derived from an EMBL/GenBank/DDBJ whole genome shotgun (WGS) entry which is preliminary data.</text>
</comment>
<reference evidence="1" key="2">
    <citation type="submission" date="2022-01" db="EMBL/GenBank/DDBJ databases">
        <authorList>
            <person name="Yamashiro T."/>
            <person name="Shiraishi A."/>
            <person name="Satake H."/>
            <person name="Nakayama K."/>
        </authorList>
    </citation>
    <scope>NUCLEOTIDE SEQUENCE</scope>
</reference>
<evidence type="ECO:0000313" key="1">
    <source>
        <dbReference type="EMBL" id="GJS67956.1"/>
    </source>
</evidence>
<evidence type="ECO:0000313" key="2">
    <source>
        <dbReference type="Proteomes" id="UP001151760"/>
    </source>
</evidence>